<accession>Q3BV76</accession>
<dbReference type="CDD" id="cd01820">
    <property type="entry name" value="PAF_acetylesterase_like"/>
    <property type="match status" value="2"/>
</dbReference>
<protein>
    <submittedName>
        <fullName evidence="3">Putative acetylhydrolase</fullName>
        <ecNumber evidence="3">3.1.1.47</ecNumber>
    </submittedName>
</protein>
<dbReference type="HOGENOM" id="CLU_529904_0_0_6"/>
<feature type="domain" description="SGNH hydrolase-type esterase" evidence="2">
    <location>
        <begin position="374"/>
        <end position="550"/>
    </location>
</feature>
<dbReference type="eggNOG" id="COG2755">
    <property type="taxonomic scope" value="Bacteria"/>
</dbReference>
<sequence>MTGSRRSPSFPQHCRSNAATTECSLQCVVIIKGGYAKGCPALHARTTIDASPVSGARMSRSSHAASPRVSRSGLAHTLWCWGLLLFCTTAGAQTSPPSIVPTDRLRESWWAQRHAQVLEQVKQHPDTKLLLIGDSITQNYEKAKAPDEDFRPTWQTFYGSRGALNLGFSGDGTENVLWRLANGEVDGLQPKVALVLIGTNNTGHLGQTAEQTQLGIDAVVAAIEQKLPRTHILLLSVLPSDLSSEKSRRDAQINQGLAVRYGDNPRVTYLDVSSVFQRDGILRTDLFYDTRFRPAAGALHPDTRGQRMLAEAIEPTLARLLGEPPVKPVAELGRDAATSLMPVDWLEQDSYDWYARHHAALAVARSLKPEVVMIGDSITHFWSGLPQATRVSGPESWQWLYGTRPVLNLGFGWDRTQNVLWRIRQGELDGLDPRWVVLHIGTNNLSGTAQSRASTPAEAALGVQAVVSEVRRRLPNSKLILMAIMPRGRNPDDARRAPIAETNRLLVARYAKDPAVQLVDIGPKMLQPDGTLPEALMPDGTHPSESGYRIWAQALREAGITAAP</sequence>
<gene>
    <name evidence="3" type="ordered locus">XCV1606</name>
</gene>
<dbReference type="KEGG" id="xcv:XCV1606"/>
<dbReference type="Proteomes" id="UP000007069">
    <property type="component" value="Chromosome"/>
</dbReference>
<dbReference type="Gene3D" id="3.40.50.1110">
    <property type="entry name" value="SGNH hydrolase"/>
    <property type="match status" value="2"/>
</dbReference>
<dbReference type="EC" id="3.1.1.47" evidence="3"/>
<proteinExistence type="inferred from homology"/>
<dbReference type="InterPro" id="IPR036514">
    <property type="entry name" value="SGNH_hydro_sf"/>
</dbReference>
<evidence type="ECO:0000313" key="3">
    <source>
        <dbReference type="EMBL" id="CAJ23259.1"/>
    </source>
</evidence>
<dbReference type="AlphaFoldDB" id="Q3BV76"/>
<dbReference type="PANTHER" id="PTHR11852">
    <property type="entry name" value="PLATELET-ACTIVATING FACTOR ACETYLHYDROLASE"/>
    <property type="match status" value="1"/>
</dbReference>
<reference evidence="3 4" key="1">
    <citation type="journal article" date="2005" name="J. Bacteriol.">
        <title>Insights into genome plasticity and pathogenicity of the plant pathogenic Bacterium Xanthomonas campestris pv. vesicatoria revealed by the complete genome sequence.</title>
        <authorList>
            <person name="Thieme F."/>
            <person name="Koebnik R."/>
            <person name="Bekel T."/>
            <person name="Berger C."/>
            <person name="Boch J."/>
            <person name="Buettner D."/>
            <person name="Caldana C."/>
            <person name="Gaigalat L."/>
            <person name="Goesmann A."/>
            <person name="Kay S."/>
            <person name="Kirchner O."/>
            <person name="Lanz C."/>
            <person name="Linke B."/>
            <person name="McHardy A.C."/>
            <person name="Meyer F."/>
            <person name="Mittenhuber G."/>
            <person name="Nies D.H."/>
            <person name="Niesbach-Kloesgen U."/>
            <person name="Patschkowski T."/>
            <person name="Rueckert C."/>
            <person name="Rupp O."/>
            <person name="Schneicker S."/>
            <person name="Schuster S.C."/>
            <person name="Vorhoelter F.J."/>
            <person name="Weber E."/>
            <person name="Puehler A."/>
            <person name="Bonas U."/>
            <person name="Bartels D."/>
            <person name="Kaiser O."/>
        </authorList>
    </citation>
    <scope>NUCLEOTIDE SEQUENCE [LARGE SCALE GENOMIC DNA]</scope>
    <source>
        <strain evidence="3 4">85-10</strain>
    </source>
</reference>
<name>Q3BV76_XANE5</name>
<dbReference type="SUPFAM" id="SSF52266">
    <property type="entry name" value="SGNH hydrolase"/>
    <property type="match status" value="2"/>
</dbReference>
<keyword evidence="3" id="KW-0378">Hydrolase</keyword>
<dbReference type="EMBL" id="AM039952">
    <property type="protein sequence ID" value="CAJ23259.1"/>
    <property type="molecule type" value="Genomic_DNA"/>
</dbReference>
<feature type="domain" description="SGNH hydrolase-type esterase" evidence="2">
    <location>
        <begin position="131"/>
        <end position="307"/>
    </location>
</feature>
<comment type="similarity">
    <text evidence="1">Belongs to the 'GDSL' lipolytic enzyme family. Platelet-activating factor acetylhydrolase IB beta/gamma subunits subfamily.</text>
</comment>
<evidence type="ECO:0000259" key="2">
    <source>
        <dbReference type="Pfam" id="PF13472"/>
    </source>
</evidence>
<evidence type="ECO:0000256" key="1">
    <source>
        <dbReference type="ARBA" id="ARBA00038184"/>
    </source>
</evidence>
<dbReference type="GO" id="GO:0003847">
    <property type="term" value="F:1-alkyl-2-acetylglycerophosphocholine esterase activity"/>
    <property type="evidence" value="ECO:0007669"/>
    <property type="project" value="UniProtKB-EC"/>
</dbReference>
<dbReference type="PANTHER" id="PTHR11852:SF0">
    <property type="entry name" value="PLATELET-ACTIVATING FACTOR ACETYLHYDROLASE IB SUBUNIT BETA HOMOLOG"/>
    <property type="match status" value="1"/>
</dbReference>
<evidence type="ECO:0000313" key="4">
    <source>
        <dbReference type="Proteomes" id="UP000007069"/>
    </source>
</evidence>
<dbReference type="STRING" id="456327.BJD11_14580"/>
<dbReference type="Pfam" id="PF13472">
    <property type="entry name" value="Lipase_GDSL_2"/>
    <property type="match status" value="2"/>
</dbReference>
<organism evidence="4">
    <name type="scientific">Xanthomonas euvesicatoria pv. vesicatoria (strain 85-10)</name>
    <name type="common">Xanthomonas campestris pv. vesicatoria</name>
    <dbReference type="NCBI Taxonomy" id="316273"/>
    <lineage>
        <taxon>Bacteria</taxon>
        <taxon>Pseudomonadati</taxon>
        <taxon>Pseudomonadota</taxon>
        <taxon>Gammaproteobacteria</taxon>
        <taxon>Lysobacterales</taxon>
        <taxon>Lysobacteraceae</taxon>
        <taxon>Xanthomonas</taxon>
    </lineage>
</organism>
<dbReference type="InterPro" id="IPR013830">
    <property type="entry name" value="SGNH_hydro"/>
</dbReference>